<evidence type="ECO:0008006" key="4">
    <source>
        <dbReference type="Google" id="ProtNLM"/>
    </source>
</evidence>
<reference evidence="2 3" key="1">
    <citation type="submission" date="2018-08" db="EMBL/GenBank/DDBJ databases">
        <title>Streptomyces NEAU-D10 sp. nov., a novel Actinomycete isolated from soil.</title>
        <authorList>
            <person name="Jin L."/>
        </authorList>
    </citation>
    <scope>NUCLEOTIDE SEQUENCE [LARGE SCALE GENOMIC DNA]</scope>
    <source>
        <strain evidence="2 3">NEAU-D10</strain>
    </source>
</reference>
<organism evidence="2 3">
    <name type="scientific">Streptomyces inhibens</name>
    <dbReference type="NCBI Taxonomy" id="2293571"/>
    <lineage>
        <taxon>Bacteria</taxon>
        <taxon>Bacillati</taxon>
        <taxon>Actinomycetota</taxon>
        <taxon>Actinomycetes</taxon>
        <taxon>Kitasatosporales</taxon>
        <taxon>Streptomycetaceae</taxon>
        <taxon>Streptomyces</taxon>
    </lineage>
</organism>
<proteinExistence type="predicted"/>
<dbReference type="OrthoDB" id="4570776at2"/>
<protein>
    <recommendedName>
        <fullName evidence="4">Aminotransferase class IV</fullName>
    </recommendedName>
</protein>
<dbReference type="Proteomes" id="UP000262477">
    <property type="component" value="Unassembled WGS sequence"/>
</dbReference>
<dbReference type="EMBL" id="QUAC01000466">
    <property type="protein sequence ID" value="REK84969.1"/>
    <property type="molecule type" value="Genomic_DNA"/>
</dbReference>
<dbReference type="InterPro" id="IPR043132">
    <property type="entry name" value="BCAT-like_C"/>
</dbReference>
<dbReference type="GO" id="GO:0003824">
    <property type="term" value="F:catalytic activity"/>
    <property type="evidence" value="ECO:0007669"/>
    <property type="project" value="InterPro"/>
</dbReference>
<dbReference type="Pfam" id="PF01063">
    <property type="entry name" value="Aminotran_4"/>
    <property type="match status" value="1"/>
</dbReference>
<name>A0A371PRG6_STRIH</name>
<keyword evidence="3" id="KW-1185">Reference proteome</keyword>
<feature type="region of interest" description="Disordered" evidence="1">
    <location>
        <begin position="258"/>
        <end position="278"/>
    </location>
</feature>
<evidence type="ECO:0000313" key="3">
    <source>
        <dbReference type="Proteomes" id="UP000262477"/>
    </source>
</evidence>
<evidence type="ECO:0000256" key="1">
    <source>
        <dbReference type="SAM" id="MobiDB-lite"/>
    </source>
</evidence>
<evidence type="ECO:0000313" key="2">
    <source>
        <dbReference type="EMBL" id="REK84969.1"/>
    </source>
</evidence>
<dbReference type="InterPro" id="IPR001544">
    <property type="entry name" value="Aminotrans_IV"/>
</dbReference>
<dbReference type="AlphaFoldDB" id="A0A371PRG6"/>
<dbReference type="SUPFAM" id="SSF56752">
    <property type="entry name" value="D-aminoacid aminotransferase-like PLP-dependent enzymes"/>
    <property type="match status" value="1"/>
</dbReference>
<accession>A0A371PRG6</accession>
<comment type="caution">
    <text evidence="2">The sequence shown here is derived from an EMBL/GenBank/DDBJ whole genome shotgun (WGS) entry which is preliminary data.</text>
</comment>
<dbReference type="InterPro" id="IPR036038">
    <property type="entry name" value="Aminotransferase-like"/>
</dbReference>
<sequence>MAGRPVNQRLRWDDAEGALRPAEPPGTVHALDSWLAADGTVRGLPLHIRRFAAACQALGGPPEPQVATFFRAAAARVPTTGTWFPRVELVATEGELALHLWIRPAPTLGESVRLWAAEGPDRRTRPDLKGVDLGRLGALRDRALAAGADEALLLDGAGRIVEGSTTSLLWWRGDTLCTPPATPRRLASVTRELLLGIAAAQGVRIAYETPTPRELDGLEVWAVNALHGIRPVTQWTNLQVSAGPAVRAPRWRGHLGRLAQPASSALSTRTSDHARHAR</sequence>
<dbReference type="Gene3D" id="3.20.10.10">
    <property type="entry name" value="D-amino Acid Aminotransferase, subunit A, domain 2"/>
    <property type="match status" value="1"/>
</dbReference>
<gene>
    <name evidence="2" type="ORF">DY245_40455</name>
</gene>